<organism evidence="11 12">
    <name type="scientific">Caldisphaera lagunensis (strain DSM 15908 / JCM 11604 / ANMR 0165 / IC-154)</name>
    <dbReference type="NCBI Taxonomy" id="1056495"/>
    <lineage>
        <taxon>Archaea</taxon>
        <taxon>Thermoproteota</taxon>
        <taxon>Thermoprotei</taxon>
        <taxon>Acidilobales</taxon>
        <taxon>Caldisphaeraceae</taxon>
        <taxon>Caldisphaera</taxon>
    </lineage>
</organism>
<gene>
    <name evidence="11" type="ordered locus">Calag_1061</name>
</gene>
<evidence type="ECO:0000256" key="8">
    <source>
        <dbReference type="ARBA" id="ARBA00037993"/>
    </source>
</evidence>
<dbReference type="GO" id="GO:0016874">
    <property type="term" value="F:ligase activity"/>
    <property type="evidence" value="ECO:0007669"/>
    <property type="project" value="UniProtKB-KW"/>
</dbReference>
<evidence type="ECO:0000256" key="7">
    <source>
        <dbReference type="ARBA" id="ARBA00037768"/>
    </source>
</evidence>
<evidence type="ECO:0000256" key="5">
    <source>
        <dbReference type="ARBA" id="ARBA00022833"/>
    </source>
</evidence>
<evidence type="ECO:0000313" key="11">
    <source>
        <dbReference type="EMBL" id="AFZ70783.1"/>
    </source>
</evidence>
<sequence>MSSLGIKPTIKQPCKAVSIMSGGPDSTCYTALWLSRGCDVHVLSFIYGQKGNKEVEIAKEMIKKLNNLSKKFNNFGKIVEHKVVDMSFMGELWKETQLTDNSVKVEESYMPSVVVPIRNVVMLSIATAYAYSILQNYKGNIYIIYGSHYDDIKPREDTYEPLYPDCSPECIESLQSSFKICHFRGDRNIEIWSPSKEGYKKSDLIKTCYGILENSIYDTWSCYLSEKYHCGKCESCKNRHSAFIKAGLNDCTKYLNPIDDSFVKVDDYYISKDCIQK</sequence>
<dbReference type="AlphaFoldDB" id="L0AA52"/>
<dbReference type="GeneID" id="14212321"/>
<protein>
    <recommendedName>
        <fullName evidence="9">7-cyano-7-deazaguanine synthase</fullName>
        <ecNumber evidence="9">6.3.4.20</ecNumber>
    </recommendedName>
</protein>
<dbReference type="PANTHER" id="PTHR42914">
    <property type="entry name" value="7-CYANO-7-DEAZAGUANINE SYNTHASE"/>
    <property type="match status" value="1"/>
</dbReference>
<dbReference type="STRING" id="1056495.Calag_1061"/>
<evidence type="ECO:0000256" key="1">
    <source>
        <dbReference type="ARBA" id="ARBA00005061"/>
    </source>
</evidence>
<dbReference type="PANTHER" id="PTHR42914:SF1">
    <property type="entry name" value="7-CYANO-7-DEAZAGUANINE SYNTHASE"/>
    <property type="match status" value="1"/>
</dbReference>
<keyword evidence="3" id="KW-0479">Metal-binding</keyword>
<dbReference type="PIRSF" id="PIRSF006293">
    <property type="entry name" value="ExsB"/>
    <property type="match status" value="1"/>
</dbReference>
<keyword evidence="5" id="KW-0862">Zinc</keyword>
<comment type="similarity">
    <text evidence="8">Belongs to the QueC family.</text>
</comment>
<dbReference type="eggNOG" id="arCOG00039">
    <property type="taxonomic scope" value="Archaea"/>
</dbReference>
<dbReference type="EMBL" id="CP003378">
    <property type="protein sequence ID" value="AFZ70783.1"/>
    <property type="molecule type" value="Genomic_DNA"/>
</dbReference>
<reference evidence="12" key="1">
    <citation type="submission" date="2012-03" db="EMBL/GenBank/DDBJ databases">
        <title>Complete genome of Caldisphaera lagunensis DSM 15908.</title>
        <authorList>
            <person name="Lucas S."/>
            <person name="Copeland A."/>
            <person name="Lapidus A."/>
            <person name="Glavina del Rio T."/>
            <person name="Dalin E."/>
            <person name="Tice H."/>
            <person name="Bruce D."/>
            <person name="Goodwin L."/>
            <person name="Pitluck S."/>
            <person name="Peters L."/>
            <person name="Mikhailova N."/>
            <person name="Teshima H."/>
            <person name="Kyrpides N."/>
            <person name="Mavromatis K."/>
            <person name="Ivanova N."/>
            <person name="Brettin T."/>
            <person name="Detter J.C."/>
            <person name="Han C."/>
            <person name="Larimer F."/>
            <person name="Land M."/>
            <person name="Hauser L."/>
            <person name="Markowitz V."/>
            <person name="Cheng J.-F."/>
            <person name="Hugenholtz P."/>
            <person name="Woyke T."/>
            <person name="Wu D."/>
            <person name="Spring S."/>
            <person name="Schroeder M."/>
            <person name="Brambilla E."/>
            <person name="Klenk H.-P."/>
            <person name="Eisen J.A."/>
        </authorList>
    </citation>
    <scope>NUCLEOTIDE SEQUENCE [LARGE SCALE GENOMIC DNA]</scope>
    <source>
        <strain evidence="12">DSM 15908 / JCM 11604 / IC-154</strain>
    </source>
</reference>
<name>L0AA52_CALLD</name>
<keyword evidence="4" id="KW-0547">Nucleotide-binding</keyword>
<evidence type="ECO:0000256" key="6">
    <source>
        <dbReference type="ARBA" id="ARBA00022840"/>
    </source>
</evidence>
<keyword evidence="6" id="KW-0067">ATP-binding</keyword>
<comment type="catalytic activity">
    <reaction evidence="10">
        <text>7-carboxy-7-carbaguanine + NH4(+) + 2 ATP = 7-cyano-7-carbaguanine + 2 AMP + 2 diphosphate + 2 H(+)</text>
        <dbReference type="Rhea" id="RHEA:27982"/>
        <dbReference type="ChEBI" id="CHEBI:15378"/>
        <dbReference type="ChEBI" id="CHEBI:28938"/>
        <dbReference type="ChEBI" id="CHEBI:30616"/>
        <dbReference type="ChEBI" id="CHEBI:33019"/>
        <dbReference type="ChEBI" id="CHEBI:45075"/>
        <dbReference type="ChEBI" id="CHEBI:61036"/>
        <dbReference type="ChEBI" id="CHEBI:456215"/>
        <dbReference type="EC" id="6.3.4.20"/>
    </reaction>
</comment>
<dbReference type="RefSeq" id="WP_015232680.1">
    <property type="nucleotide sequence ID" value="NC_019791.1"/>
</dbReference>
<evidence type="ECO:0000256" key="2">
    <source>
        <dbReference type="ARBA" id="ARBA00022598"/>
    </source>
</evidence>
<dbReference type="Pfam" id="PF06508">
    <property type="entry name" value="QueC"/>
    <property type="match status" value="1"/>
</dbReference>
<dbReference type="EC" id="6.3.4.20" evidence="9"/>
<proteinExistence type="inferred from homology"/>
<accession>L0AA52</accession>
<dbReference type="Gene3D" id="3.40.50.620">
    <property type="entry name" value="HUPs"/>
    <property type="match status" value="1"/>
</dbReference>
<dbReference type="GO" id="GO:0046872">
    <property type="term" value="F:metal ion binding"/>
    <property type="evidence" value="ECO:0007669"/>
    <property type="project" value="UniProtKB-KW"/>
</dbReference>
<comment type="function">
    <text evidence="7">Catalyzes the ATP-dependent conversion of 7-carboxy-7-deazaguanine (CDG) to 7-cyano-7-deazaguanine (preQ(0)).</text>
</comment>
<dbReference type="OrthoDB" id="6532at2157"/>
<dbReference type="KEGG" id="clg:Calag_1061"/>
<evidence type="ECO:0000256" key="4">
    <source>
        <dbReference type="ARBA" id="ARBA00022741"/>
    </source>
</evidence>
<dbReference type="InParanoid" id="L0AA52"/>
<dbReference type="SUPFAM" id="SSF52402">
    <property type="entry name" value="Adenine nucleotide alpha hydrolases-like"/>
    <property type="match status" value="1"/>
</dbReference>
<dbReference type="Proteomes" id="UP000010469">
    <property type="component" value="Chromosome"/>
</dbReference>
<dbReference type="GO" id="GO:0005524">
    <property type="term" value="F:ATP binding"/>
    <property type="evidence" value="ECO:0007669"/>
    <property type="project" value="UniProtKB-KW"/>
</dbReference>
<evidence type="ECO:0000256" key="10">
    <source>
        <dbReference type="ARBA" id="ARBA00047890"/>
    </source>
</evidence>
<keyword evidence="12" id="KW-1185">Reference proteome</keyword>
<keyword evidence="2" id="KW-0436">Ligase</keyword>
<evidence type="ECO:0000256" key="3">
    <source>
        <dbReference type="ARBA" id="ARBA00022723"/>
    </source>
</evidence>
<dbReference type="HOGENOM" id="CLU_081854_1_0_2"/>
<dbReference type="InterPro" id="IPR018317">
    <property type="entry name" value="QueC"/>
</dbReference>
<comment type="pathway">
    <text evidence="1">Purine metabolism; 7-cyano-7-deazaguanine biosynthesis.</text>
</comment>
<dbReference type="CDD" id="cd01995">
    <property type="entry name" value="QueC-like"/>
    <property type="match status" value="1"/>
</dbReference>
<evidence type="ECO:0000256" key="9">
    <source>
        <dbReference type="ARBA" id="ARBA00039149"/>
    </source>
</evidence>
<dbReference type="InterPro" id="IPR014729">
    <property type="entry name" value="Rossmann-like_a/b/a_fold"/>
</dbReference>
<evidence type="ECO:0000313" key="12">
    <source>
        <dbReference type="Proteomes" id="UP000010469"/>
    </source>
</evidence>